<accession>A0A8K0EX92</accession>
<keyword evidence="1" id="KW-0175">Coiled coil</keyword>
<name>A0A8K0EX92_BRALA</name>
<dbReference type="Proteomes" id="UP000838412">
    <property type="component" value="Chromosome 7"/>
</dbReference>
<evidence type="ECO:0000313" key="4">
    <source>
        <dbReference type="Proteomes" id="UP000838412"/>
    </source>
</evidence>
<dbReference type="AlphaFoldDB" id="A0A8K0EX92"/>
<evidence type="ECO:0000313" key="3">
    <source>
        <dbReference type="EMBL" id="CAH1269465.1"/>
    </source>
</evidence>
<organism evidence="3 4">
    <name type="scientific">Branchiostoma lanceolatum</name>
    <name type="common">Common lancelet</name>
    <name type="synonym">Amphioxus lanceolatum</name>
    <dbReference type="NCBI Taxonomy" id="7740"/>
    <lineage>
        <taxon>Eukaryota</taxon>
        <taxon>Metazoa</taxon>
        <taxon>Chordata</taxon>
        <taxon>Cephalochordata</taxon>
        <taxon>Leptocardii</taxon>
        <taxon>Amphioxiformes</taxon>
        <taxon>Branchiostomatidae</taxon>
        <taxon>Branchiostoma</taxon>
    </lineage>
</organism>
<dbReference type="EMBL" id="OV696692">
    <property type="protein sequence ID" value="CAH1269465.1"/>
    <property type="molecule type" value="Genomic_DNA"/>
</dbReference>
<keyword evidence="4" id="KW-1185">Reference proteome</keyword>
<evidence type="ECO:0000256" key="2">
    <source>
        <dbReference type="SAM" id="MobiDB-lite"/>
    </source>
</evidence>
<protein>
    <submittedName>
        <fullName evidence="3">Hypp4189 protein</fullName>
    </submittedName>
</protein>
<feature type="region of interest" description="Disordered" evidence="2">
    <location>
        <begin position="1"/>
        <end position="66"/>
    </location>
</feature>
<proteinExistence type="predicted"/>
<evidence type="ECO:0000256" key="1">
    <source>
        <dbReference type="SAM" id="Coils"/>
    </source>
</evidence>
<feature type="coiled-coil region" evidence="1">
    <location>
        <begin position="135"/>
        <end position="162"/>
    </location>
</feature>
<gene>
    <name evidence="3" type="primary">Hypp4189</name>
    <name evidence="3" type="ORF">BLAG_LOCUS22110</name>
</gene>
<sequence>MTDQGVTSNWKRRRLEDLVDTPPPHGQVAGASPQTASQYQTPPPPVRHGINPSQYQTPPPPVRYGINPSQYQTPPPVRHGISPHNIVHPANYMNLPQHSYQMMTPHTAPQAWPHYGPSPLPQADHCFPQSQTVSLQAFKQMEEKLKAQLAKANSTIEKQDKELRDLKTCSQRNLDGVRNLVQSEMTSLVKKDSILAMNARTADDISALSPANMKERVEEKAPVLSSLLTACIKGDGMKEKDCAMEAFHTICSLANKRSQRANAMQLTLALSLIARSTNVQTIALMNSMGLSSSYRTAWTFIVEVAETQRMNLMLSSEESWLVFFDNINILKRIGHVRKGTQNEMFNWTSRLAVAIEYEDKSLSREPQGRRQDLVEEDILANSQDLQNLQDRFTQKVKQVLVDHFLCTDNRGINLIPFIDTVSAQAPSVA</sequence>
<reference evidence="3" key="1">
    <citation type="submission" date="2022-01" db="EMBL/GenBank/DDBJ databases">
        <authorList>
            <person name="Braso-Vives M."/>
        </authorList>
    </citation>
    <scope>NUCLEOTIDE SEQUENCE</scope>
</reference>